<dbReference type="KEGG" id="ptx:ABW99_07755"/>
<keyword evidence="7" id="KW-1185">Reference proteome</keyword>
<protein>
    <recommendedName>
        <fullName evidence="8">Isoprenylcysteine carboxyl methyltransferase</fullName>
    </recommendedName>
</protein>
<evidence type="ECO:0000256" key="4">
    <source>
        <dbReference type="ARBA" id="ARBA00023136"/>
    </source>
</evidence>
<evidence type="ECO:0000313" key="6">
    <source>
        <dbReference type="EMBL" id="AKJ68121.1"/>
    </source>
</evidence>
<evidence type="ECO:0000256" key="1">
    <source>
        <dbReference type="ARBA" id="ARBA00004127"/>
    </source>
</evidence>
<feature type="transmembrane region" description="Helical" evidence="5">
    <location>
        <begin position="40"/>
        <end position="58"/>
    </location>
</feature>
<dbReference type="PANTHER" id="PTHR43847">
    <property type="entry name" value="BLL3993 PROTEIN"/>
    <property type="match status" value="1"/>
</dbReference>
<comment type="subcellular location">
    <subcellularLocation>
        <location evidence="1">Endomembrane system</location>
        <topology evidence="1">Multi-pass membrane protein</topology>
    </subcellularLocation>
</comment>
<dbReference type="Gene3D" id="1.20.120.1630">
    <property type="match status" value="1"/>
</dbReference>
<dbReference type="OrthoDB" id="5293276at2"/>
<dbReference type="PANTHER" id="PTHR43847:SF1">
    <property type="entry name" value="BLL3993 PROTEIN"/>
    <property type="match status" value="1"/>
</dbReference>
<keyword evidence="2 5" id="KW-0812">Transmembrane</keyword>
<keyword evidence="3 5" id="KW-1133">Transmembrane helix</keyword>
<proteinExistence type="predicted"/>
<dbReference type="AlphaFoldDB" id="A0A0G3ETT6"/>
<evidence type="ECO:0000256" key="2">
    <source>
        <dbReference type="ARBA" id="ARBA00022692"/>
    </source>
</evidence>
<organism evidence="6 7">
    <name type="scientific">Pandoraea thiooxydans</name>
    <dbReference type="NCBI Taxonomy" id="445709"/>
    <lineage>
        <taxon>Bacteria</taxon>
        <taxon>Pseudomonadati</taxon>
        <taxon>Pseudomonadota</taxon>
        <taxon>Betaproteobacteria</taxon>
        <taxon>Burkholderiales</taxon>
        <taxon>Burkholderiaceae</taxon>
        <taxon>Pandoraea</taxon>
    </lineage>
</organism>
<dbReference type="PATRIC" id="fig|445709.3.peg.1655"/>
<name>A0A0G3ETT6_9BURK</name>
<dbReference type="GO" id="GO:0012505">
    <property type="term" value="C:endomembrane system"/>
    <property type="evidence" value="ECO:0007669"/>
    <property type="project" value="UniProtKB-SubCell"/>
</dbReference>
<evidence type="ECO:0000256" key="5">
    <source>
        <dbReference type="SAM" id="Phobius"/>
    </source>
</evidence>
<sequence>MPDHYRYLILGLWAAWLIYWSVSALNVKTTRRRESLLSRAGHGVPLLIAAWLLVTPRLSGGMLGARFMPAGPAGSLAGTGLVLLGLLFTVWARVHLGRNWSGIVTLKQDHELIRSGPYRWVRHPIYTGLLLAFIGSAIALGQWRGGLAVLLVFAALWRKLRLEERWMIETFGAAYTSYRNEVAALIPFVL</sequence>
<dbReference type="EMBL" id="CP011568">
    <property type="protein sequence ID" value="AKJ68121.1"/>
    <property type="molecule type" value="Genomic_DNA"/>
</dbReference>
<accession>A0A0G3ETT6</accession>
<reference evidence="7" key="1">
    <citation type="submission" date="2015-06" db="EMBL/GenBank/DDBJ databases">
        <authorList>
            <person name="Lim Y.L."/>
            <person name="Ee R."/>
            <person name="Yong D."/>
            <person name="How K.Y."/>
            <person name="Yin W.F."/>
            <person name="Chan K.G."/>
        </authorList>
    </citation>
    <scope>NUCLEOTIDE SEQUENCE [LARGE SCALE GENOMIC DNA]</scope>
    <source>
        <strain evidence="7">DSM 25325</strain>
    </source>
</reference>
<evidence type="ECO:0008006" key="8">
    <source>
        <dbReference type="Google" id="ProtNLM"/>
    </source>
</evidence>
<evidence type="ECO:0000256" key="3">
    <source>
        <dbReference type="ARBA" id="ARBA00022989"/>
    </source>
</evidence>
<dbReference type="Proteomes" id="UP000036700">
    <property type="component" value="Chromosome"/>
</dbReference>
<dbReference type="Pfam" id="PF04191">
    <property type="entry name" value="PEMT"/>
    <property type="match status" value="1"/>
</dbReference>
<feature type="transmembrane region" description="Helical" evidence="5">
    <location>
        <begin position="70"/>
        <end position="92"/>
    </location>
</feature>
<dbReference type="InterPro" id="IPR052527">
    <property type="entry name" value="Metal_cation-efflux_comp"/>
</dbReference>
<keyword evidence="4 5" id="KW-0472">Membrane</keyword>
<dbReference type="InterPro" id="IPR007318">
    <property type="entry name" value="Phopholipid_MeTrfase"/>
</dbReference>
<dbReference type="RefSeq" id="WP_047213941.1">
    <property type="nucleotide sequence ID" value="NZ_CP011568.3"/>
</dbReference>
<gene>
    <name evidence="6" type="ORF">ABW99_07755</name>
</gene>
<feature type="transmembrane region" description="Helical" evidence="5">
    <location>
        <begin position="125"/>
        <end position="157"/>
    </location>
</feature>
<dbReference type="STRING" id="445709.ABW99_07755"/>
<evidence type="ECO:0000313" key="7">
    <source>
        <dbReference type="Proteomes" id="UP000036700"/>
    </source>
</evidence>